<reference evidence="1 2" key="1">
    <citation type="submission" date="2024-01" db="EMBL/GenBank/DDBJ databases">
        <title>Genome assemblies of Stephania.</title>
        <authorList>
            <person name="Yang L."/>
        </authorList>
    </citation>
    <scope>NUCLEOTIDE SEQUENCE [LARGE SCALE GENOMIC DNA]</scope>
    <source>
        <strain evidence="1">YNDBR</strain>
        <tissue evidence="1">Leaf</tissue>
    </source>
</reference>
<evidence type="ECO:0000313" key="2">
    <source>
        <dbReference type="Proteomes" id="UP001420932"/>
    </source>
</evidence>
<evidence type="ECO:0000313" key="1">
    <source>
        <dbReference type="EMBL" id="KAK9082383.1"/>
    </source>
</evidence>
<protein>
    <submittedName>
        <fullName evidence="1">Uncharacterized protein</fullName>
    </submittedName>
</protein>
<dbReference type="AlphaFoldDB" id="A0AAP0DZV0"/>
<proteinExistence type="predicted"/>
<comment type="caution">
    <text evidence="1">The sequence shown here is derived from an EMBL/GenBank/DDBJ whole genome shotgun (WGS) entry which is preliminary data.</text>
</comment>
<organism evidence="1 2">
    <name type="scientific">Stephania yunnanensis</name>
    <dbReference type="NCBI Taxonomy" id="152371"/>
    <lineage>
        <taxon>Eukaryota</taxon>
        <taxon>Viridiplantae</taxon>
        <taxon>Streptophyta</taxon>
        <taxon>Embryophyta</taxon>
        <taxon>Tracheophyta</taxon>
        <taxon>Spermatophyta</taxon>
        <taxon>Magnoliopsida</taxon>
        <taxon>Ranunculales</taxon>
        <taxon>Menispermaceae</taxon>
        <taxon>Menispermoideae</taxon>
        <taxon>Cissampelideae</taxon>
        <taxon>Stephania</taxon>
    </lineage>
</organism>
<dbReference type="EMBL" id="JBBNAF010000027">
    <property type="protein sequence ID" value="KAK9082383.1"/>
    <property type="molecule type" value="Genomic_DNA"/>
</dbReference>
<keyword evidence="2" id="KW-1185">Reference proteome</keyword>
<gene>
    <name evidence="1" type="ORF">Syun_031986</name>
</gene>
<sequence length="62" mass="6537">MWIWMVGVSPSSSSEDRSSSEIGCKLLGGGGGISLIAQINGSDSFRNKEENPSGVCHLAHPY</sequence>
<accession>A0AAP0DZV0</accession>
<dbReference type="Proteomes" id="UP001420932">
    <property type="component" value="Unassembled WGS sequence"/>
</dbReference>
<name>A0AAP0DZV0_9MAGN</name>